<dbReference type="AlphaFoldDB" id="A0A0F7F6K1"/>
<dbReference type="PATRIC" id="fig|1333534.5.peg.162"/>
<name>A0A0F7F6K1_PAEDU</name>
<reference evidence="1 2" key="1">
    <citation type="submission" date="2015-03" db="EMBL/GenBank/DDBJ databases">
        <authorList>
            <person name="Abdul Halim M."/>
        </authorList>
    </citation>
    <scope>NUCLEOTIDE SEQUENCE [LARGE SCALE GENOMIC DNA]</scope>
    <source>
        <strain evidence="1 2">ATCC 35681</strain>
    </source>
</reference>
<dbReference type="HOGENOM" id="CLU_1701408_0_0_9"/>
<evidence type="ECO:0000313" key="2">
    <source>
        <dbReference type="Proteomes" id="UP000034189"/>
    </source>
</evidence>
<proteinExistence type="predicted"/>
<organism evidence="1 2">
    <name type="scientific">Paenibacillus durus ATCC 35681</name>
    <dbReference type="NCBI Taxonomy" id="1333534"/>
    <lineage>
        <taxon>Bacteria</taxon>
        <taxon>Bacillati</taxon>
        <taxon>Bacillota</taxon>
        <taxon>Bacilli</taxon>
        <taxon>Bacillales</taxon>
        <taxon>Paenibacillaceae</taxon>
        <taxon>Paenibacillus</taxon>
    </lineage>
</organism>
<sequence length="150" mass="16932">MSIYSFLEAAEHLYDNNFYEEAFCLVCVAIDASAQRQYPDLKVGERYKKFISSHFEIICNNGFPGISASSIRIKVNVDVKNLRTDENGYVGMEDIIYHIIRCGLVHDCVIDQSIKFIDSTIIGDWVEGLFFLPKAIIIGLINAVKSILNS</sequence>
<reference evidence="1 2" key="2">
    <citation type="journal article" date="2016" name="Genome Announc.">
        <title>Genome Sequence of a Gram-Positive Diazotroph, Paenibacillus durus Type Strain ATCC 35681.</title>
        <authorList>
            <person name="Halim M.A."/>
            <person name="Rahman A.Y."/>
            <person name="Sim K.S."/>
            <person name="Yam H.C."/>
            <person name="Rahim A.A."/>
            <person name="Ghazali A.H."/>
            <person name="Najimudin N."/>
        </authorList>
    </citation>
    <scope>NUCLEOTIDE SEQUENCE [LARGE SCALE GENOMIC DNA]</scope>
    <source>
        <strain evidence="1 2">ATCC 35681</strain>
    </source>
</reference>
<dbReference type="EMBL" id="CP011114">
    <property type="protein sequence ID" value="AKG33314.1"/>
    <property type="molecule type" value="Genomic_DNA"/>
</dbReference>
<evidence type="ECO:0000313" key="1">
    <source>
        <dbReference type="EMBL" id="AKG33314.1"/>
    </source>
</evidence>
<dbReference type="RefSeq" id="WP_025694405.1">
    <property type="nucleotide sequence ID" value="NZ_ASQQ01000125.1"/>
</dbReference>
<protein>
    <submittedName>
        <fullName evidence="1">Uncharacterized protein</fullName>
    </submittedName>
</protein>
<dbReference type="Proteomes" id="UP000034189">
    <property type="component" value="Chromosome"/>
</dbReference>
<dbReference type="OrthoDB" id="3034948at2"/>
<gene>
    <name evidence="1" type="ORF">VK70_00720</name>
</gene>
<accession>A0A0F7F6K1</accession>